<dbReference type="SUPFAM" id="SSF69322">
    <property type="entry name" value="Tricorn protease domain 2"/>
    <property type="match status" value="1"/>
</dbReference>
<dbReference type="Pfam" id="PF00400">
    <property type="entry name" value="WD40"/>
    <property type="match status" value="3"/>
</dbReference>
<proteinExistence type="predicted"/>
<dbReference type="InterPro" id="IPR046351">
    <property type="entry name" value="UTP4"/>
</dbReference>
<evidence type="ECO:0000313" key="2">
    <source>
        <dbReference type="EMBL" id="QLQ80921.1"/>
    </source>
</evidence>
<dbReference type="InterPro" id="IPR015943">
    <property type="entry name" value="WD40/YVTN_repeat-like_dom_sf"/>
</dbReference>
<keyword evidence="3" id="KW-1185">Reference proteome</keyword>
<dbReference type="OrthoDB" id="8883818at2759"/>
<dbReference type="GO" id="GO:0003723">
    <property type="term" value="F:RNA binding"/>
    <property type="evidence" value="ECO:0007669"/>
    <property type="project" value="TreeGrafter"/>
</dbReference>
<dbReference type="PROSITE" id="PS50082">
    <property type="entry name" value="WD_REPEATS_2"/>
    <property type="match status" value="1"/>
</dbReference>
<organism evidence="2 3">
    <name type="scientific">Torulaspora globosa</name>
    <dbReference type="NCBI Taxonomy" id="48254"/>
    <lineage>
        <taxon>Eukaryota</taxon>
        <taxon>Fungi</taxon>
        <taxon>Dikarya</taxon>
        <taxon>Ascomycota</taxon>
        <taxon>Saccharomycotina</taxon>
        <taxon>Saccharomycetes</taxon>
        <taxon>Saccharomycetales</taxon>
        <taxon>Saccharomycetaceae</taxon>
        <taxon>Torulaspora</taxon>
    </lineage>
</organism>
<dbReference type="InterPro" id="IPR001680">
    <property type="entry name" value="WD40_rpt"/>
</dbReference>
<feature type="repeat" description="WD" evidence="1">
    <location>
        <begin position="159"/>
        <end position="190"/>
    </location>
</feature>
<dbReference type="AlphaFoldDB" id="A0A7H9HUA5"/>
<dbReference type="SMART" id="SM00320">
    <property type="entry name" value="WD40"/>
    <property type="match status" value="6"/>
</dbReference>
<keyword evidence="1" id="KW-0853">WD repeat</keyword>
<gene>
    <name evidence="2" type="ORF">HG537_0E02760</name>
</gene>
<dbReference type="GO" id="GO:0032040">
    <property type="term" value="C:small-subunit processome"/>
    <property type="evidence" value="ECO:0007669"/>
    <property type="project" value="TreeGrafter"/>
</dbReference>
<sequence length="746" mass="83719">MLDQGDIIVHRSRFVEFSQGNITALAFSHQSDVQKLTPSDLRLALGRSDGSIEIWNPRENWFQELVIQSGKDRSIEALCWRNVPGESLRLFSIGGSTVVTEWDLASGLPLKNYDCNAGVIWSMAISESQDKLAVGCDNGTVVLIDLSGGPGCLDYDTILTRQEARILTLAWNKDNYVIGGCSDGRIRVWSALKNANDRGRIIHTMKVDKSKKESTLVWSVLYLPQCHQIVSGDSTGSVKFWDWDHATLTQSFKTHMADVLTLTRDVAGNSVFSAGVDRKIFHFQRNHNNGAQKDTKWVNTSNRLIHGNDVRAICSYQSKGADFLVSGGVEKCLIINSLSAFADGKYRKMPLLASISKNMIINREQRLVVSWYASTVRIWHVGQNFDDNNNYKLVCKMVLKDEQNITTCAMSPDGQVLVVARPSLTKLFHLQPLETKLKVTKLDNSLLLRTGCSLVQFIDNSKIVACSTDGELFTVDLESDQDDEMTLIELPDVPQTKSSAKISYMNKINHLAVGGDLVIVGRTCGAVDIVNHTTNESKPLVRLMNFITAILLNKERESIILVTAENKIYEFNLKSEEQQSGLLTNWSKNNTDNLPNQLQNSTDKILGISYTGNDPNMIWFWSSSWISRINFSQDLPLSNRRKAKKHNRDGLTITDDSNFMNDLGDVEDENNLEVTEALDFLSSNTRRFKPEGASKSKDEKSFFFTDKYRPIYHADLIAEKELMIVEKPSHALGPHHNAVDLPKLLF</sequence>
<evidence type="ECO:0000256" key="1">
    <source>
        <dbReference type="PROSITE-ProRule" id="PRU00221"/>
    </source>
</evidence>
<reference evidence="2 3" key="1">
    <citation type="submission" date="2020-06" db="EMBL/GenBank/DDBJ databases">
        <title>The yeast mating-type switching endonuclease HO is a domesticated member of an unorthodox homing genetic element family.</title>
        <authorList>
            <person name="Coughlan A.Y."/>
            <person name="Lombardi L."/>
            <person name="Braun-Galleani S."/>
            <person name="Martos A.R."/>
            <person name="Galeote V."/>
            <person name="Bigey F."/>
            <person name="Dequin S."/>
            <person name="Byrne K.P."/>
            <person name="Wolfe K.H."/>
        </authorList>
    </citation>
    <scope>NUCLEOTIDE SEQUENCE [LARGE SCALE GENOMIC DNA]</scope>
    <source>
        <strain evidence="2 3">CBS2947</strain>
    </source>
</reference>
<dbReference type="SUPFAM" id="SSF50978">
    <property type="entry name" value="WD40 repeat-like"/>
    <property type="match status" value="1"/>
</dbReference>
<evidence type="ECO:0000313" key="3">
    <source>
        <dbReference type="Proteomes" id="UP000510647"/>
    </source>
</evidence>
<dbReference type="GO" id="GO:0030686">
    <property type="term" value="C:90S preribosome"/>
    <property type="evidence" value="ECO:0007669"/>
    <property type="project" value="InterPro"/>
</dbReference>
<accession>A0A7H9HUA5</accession>
<name>A0A7H9HUA5_9SACH</name>
<dbReference type="EMBL" id="CP059271">
    <property type="protein sequence ID" value="QLQ80921.1"/>
    <property type="molecule type" value="Genomic_DNA"/>
</dbReference>
<dbReference type="InterPro" id="IPR036322">
    <property type="entry name" value="WD40_repeat_dom_sf"/>
</dbReference>
<dbReference type="PANTHER" id="PTHR44163">
    <property type="entry name" value="U3 SMALL NUCLEOLAR RNA-ASSOCIATED PROTEIN 4 HOMOLOG"/>
    <property type="match status" value="1"/>
</dbReference>
<dbReference type="Gene3D" id="2.130.10.10">
    <property type="entry name" value="YVTN repeat-like/Quinoprotein amine dehydrogenase"/>
    <property type="match status" value="3"/>
</dbReference>
<dbReference type="FunFam" id="2.130.10.10:FF:000896">
    <property type="entry name" value="U3 small nucleolar RNA-associated protein 4"/>
    <property type="match status" value="1"/>
</dbReference>
<dbReference type="GO" id="GO:0000462">
    <property type="term" value="P:maturation of SSU-rRNA from tricistronic rRNA transcript (SSU-rRNA, 5.8S rRNA, LSU-rRNA)"/>
    <property type="evidence" value="ECO:0007669"/>
    <property type="project" value="InterPro"/>
</dbReference>
<dbReference type="GO" id="GO:0034455">
    <property type="term" value="C:t-UTP complex"/>
    <property type="evidence" value="ECO:0007669"/>
    <property type="project" value="TreeGrafter"/>
</dbReference>
<dbReference type="Proteomes" id="UP000510647">
    <property type="component" value="Chromosome 5"/>
</dbReference>
<protein>
    <submittedName>
        <fullName evidence="2">Uncharacterized protein</fullName>
    </submittedName>
</protein>
<dbReference type="PANTHER" id="PTHR44163:SF1">
    <property type="entry name" value="U3 SMALL NUCLEOLAR RNA-ASSOCIATED PROTEIN 4 HOMOLOG"/>
    <property type="match status" value="1"/>
</dbReference>